<dbReference type="NCBIfam" id="TIGR03838">
    <property type="entry name" value="queuosine_YadB"/>
    <property type="match status" value="1"/>
</dbReference>
<evidence type="ECO:0000256" key="8">
    <source>
        <dbReference type="RuleBase" id="RU363037"/>
    </source>
</evidence>
<feature type="domain" description="Glutamyl/glutaminyl-tRNA synthetase class Ib catalytic" evidence="10">
    <location>
        <begin position="9"/>
        <end position="110"/>
    </location>
</feature>
<evidence type="ECO:0000313" key="12">
    <source>
        <dbReference type="Proteomes" id="UP000252707"/>
    </source>
</evidence>
<evidence type="ECO:0000256" key="6">
    <source>
        <dbReference type="ARBA" id="ARBA00023146"/>
    </source>
</evidence>
<evidence type="ECO:0000256" key="4">
    <source>
        <dbReference type="ARBA" id="ARBA00022833"/>
    </source>
</evidence>
<feature type="binding site" evidence="7">
    <location>
        <position position="104"/>
    </location>
    <ligand>
        <name>Zn(2+)</name>
        <dbReference type="ChEBI" id="CHEBI:29105"/>
    </ligand>
</feature>
<feature type="binding site" evidence="7">
    <location>
        <position position="232"/>
    </location>
    <ligand>
        <name>ATP</name>
        <dbReference type="ChEBI" id="CHEBI:30616"/>
    </ligand>
</feature>
<dbReference type="GO" id="GO:0004818">
    <property type="term" value="F:glutamate-tRNA ligase activity"/>
    <property type="evidence" value="ECO:0007669"/>
    <property type="project" value="TreeGrafter"/>
</dbReference>
<evidence type="ECO:0000256" key="7">
    <source>
        <dbReference type="HAMAP-Rule" id="MF_01428"/>
    </source>
</evidence>
<dbReference type="RefSeq" id="WP_114278411.1">
    <property type="nucleotide sequence ID" value="NZ_QPJY01000001.1"/>
</dbReference>
<dbReference type="PRINTS" id="PR00987">
    <property type="entry name" value="TRNASYNTHGLU"/>
</dbReference>
<dbReference type="GO" id="GO:0006400">
    <property type="term" value="P:tRNA modification"/>
    <property type="evidence" value="ECO:0007669"/>
    <property type="project" value="InterPro"/>
</dbReference>
<comment type="cofactor">
    <cofactor evidence="7">
        <name>Zn(2+)</name>
        <dbReference type="ChEBI" id="CHEBI:29105"/>
    </cofactor>
    <text evidence="7">Binds 1 zinc ion per subunit.</text>
</comment>
<dbReference type="NCBIfam" id="NF004314">
    <property type="entry name" value="PRK05710.1-3"/>
    <property type="match status" value="1"/>
</dbReference>
<dbReference type="HAMAP" id="MF_01428">
    <property type="entry name" value="Glu_Q_tRNA_synth"/>
    <property type="match status" value="1"/>
</dbReference>
<dbReference type="PANTHER" id="PTHR43311">
    <property type="entry name" value="GLUTAMATE--TRNA LIGASE"/>
    <property type="match status" value="1"/>
</dbReference>
<keyword evidence="3 7" id="KW-0547">Nucleotide-binding</keyword>
<name>A0A369CKG9_9GAMM</name>
<sequence length="304" mass="33405">MTDAGVHHGRFAPSPTGPLHFGSLVAALGSFLQARAREGTWRVRMEDIDPPREVAGAADGILRTLEAFGLAWDGEVLYQSRRGEAYRAALADLERDGMLYACRCSRRELAPYGGRYPGFCRGRRPSPRGRQAWRVLTDAEPIRFTDAIQGPCTQSLAETGDFILLRRDGYFAYQLAVVIDDAHQGITEVVRGSDLLDSTARQIHLQRLLGFATPGYVHLPVAVNAAGDKLSKQTRARALDPARPLPDLIAALAFLGQEPPAELADGTPGEVVAWAVRHWRLDRVPRRLTQPAADRPRDTGSRQP</sequence>
<organism evidence="11 12">
    <name type="scientific">Thioalbus denitrificans</name>
    <dbReference type="NCBI Taxonomy" id="547122"/>
    <lineage>
        <taxon>Bacteria</taxon>
        <taxon>Pseudomonadati</taxon>
        <taxon>Pseudomonadota</taxon>
        <taxon>Gammaproteobacteria</taxon>
        <taxon>Chromatiales</taxon>
        <taxon>Ectothiorhodospiraceae</taxon>
        <taxon>Thioalbus</taxon>
    </lineage>
</organism>
<proteinExistence type="inferred from homology"/>
<keyword evidence="4 7" id="KW-0862">Zinc</keyword>
<comment type="caution">
    <text evidence="11">The sequence shown here is derived from an EMBL/GenBank/DDBJ whole genome shotgun (WGS) entry which is preliminary data.</text>
</comment>
<dbReference type="InterPro" id="IPR020058">
    <property type="entry name" value="Glu/Gln-tRNA-synth_Ib_cat-dom"/>
</dbReference>
<dbReference type="OrthoDB" id="9807503at2"/>
<dbReference type="GO" id="GO:0008270">
    <property type="term" value="F:zinc ion binding"/>
    <property type="evidence" value="ECO:0007669"/>
    <property type="project" value="UniProtKB-UniRule"/>
</dbReference>
<keyword evidence="8" id="KW-0648">Protein biosynthesis</keyword>
<reference evidence="11 12" key="1">
    <citation type="submission" date="2018-07" db="EMBL/GenBank/DDBJ databases">
        <title>Genomic Encyclopedia of Type Strains, Phase IV (KMG-IV): sequencing the most valuable type-strain genomes for metagenomic binning, comparative biology and taxonomic classification.</title>
        <authorList>
            <person name="Goeker M."/>
        </authorList>
    </citation>
    <scope>NUCLEOTIDE SEQUENCE [LARGE SCALE GENOMIC DNA]</scope>
    <source>
        <strain evidence="11 12">DSM 26407</strain>
    </source>
</reference>
<keyword evidence="5 7" id="KW-0067">ATP-binding</keyword>
<keyword evidence="12" id="KW-1185">Reference proteome</keyword>
<dbReference type="InterPro" id="IPR022380">
    <property type="entry name" value="Glu-Q_tRNA(Asp)_Synthase"/>
</dbReference>
<dbReference type="GO" id="GO:0005524">
    <property type="term" value="F:ATP binding"/>
    <property type="evidence" value="ECO:0007669"/>
    <property type="project" value="UniProtKB-KW"/>
</dbReference>
<keyword evidence="6 7" id="KW-0030">Aminoacyl-tRNA synthetase</keyword>
<dbReference type="InterPro" id="IPR049940">
    <property type="entry name" value="GluQ/Sye"/>
</dbReference>
<gene>
    <name evidence="7" type="primary">gluQ</name>
    <name evidence="11" type="ORF">DFQ59_101891</name>
</gene>
<protein>
    <recommendedName>
        <fullName evidence="7">Glutamyl-Q tRNA(Asp) synthetase</fullName>
        <shortName evidence="7">Glu-Q-RSs</shortName>
        <ecNumber evidence="7">6.1.1.-</ecNumber>
    </recommendedName>
</protein>
<accession>A0A369CKG9</accession>
<feature type="binding site" evidence="7">
    <location>
        <begin position="10"/>
        <end position="14"/>
    </location>
    <ligand>
        <name>L-glutamate</name>
        <dbReference type="ChEBI" id="CHEBI:29985"/>
    </ligand>
</feature>
<feature type="binding site" evidence="7">
    <location>
        <position position="46"/>
    </location>
    <ligand>
        <name>L-glutamate</name>
        <dbReference type="ChEBI" id="CHEBI:29985"/>
    </ligand>
</feature>
<dbReference type="EMBL" id="QPJY01000001">
    <property type="protein sequence ID" value="RCX33585.1"/>
    <property type="molecule type" value="Genomic_DNA"/>
</dbReference>
<comment type="function">
    <text evidence="7">Catalyzes the tRNA-independent activation of glutamate in presence of ATP and the subsequent transfer of glutamate onto a tRNA(Asp). Glutamate is transferred on the 2-amino-5-(4,5-dihydroxy-2-cyclopenten-1-yl) moiety of the queuosine in the wobble position of the QUC anticodon.</text>
</comment>
<feature type="region of interest" description="Disordered" evidence="9">
    <location>
        <begin position="285"/>
        <end position="304"/>
    </location>
</feature>
<keyword evidence="2 7" id="KW-0479">Metal-binding</keyword>
<evidence type="ECO:0000256" key="1">
    <source>
        <dbReference type="ARBA" id="ARBA00022598"/>
    </source>
</evidence>
<dbReference type="GO" id="GO:0005829">
    <property type="term" value="C:cytosol"/>
    <property type="evidence" value="ECO:0007669"/>
    <property type="project" value="TreeGrafter"/>
</dbReference>
<feature type="binding site" evidence="7">
    <location>
        <position position="173"/>
    </location>
    <ligand>
        <name>L-glutamate</name>
        <dbReference type="ChEBI" id="CHEBI:29985"/>
    </ligand>
</feature>
<dbReference type="FunFam" id="3.40.50.620:FF:000093">
    <property type="entry name" value="Glutamyl-Q tRNA(Asp) synthetase"/>
    <property type="match status" value="1"/>
</dbReference>
<feature type="binding site" evidence="7">
    <location>
        <position position="116"/>
    </location>
    <ligand>
        <name>Zn(2+)</name>
        <dbReference type="ChEBI" id="CHEBI:29105"/>
    </ligand>
</feature>
<evidence type="ECO:0000256" key="3">
    <source>
        <dbReference type="ARBA" id="ARBA00022741"/>
    </source>
</evidence>
<feature type="short sequence motif" description="'HIGH' region" evidence="7">
    <location>
        <begin position="13"/>
        <end position="23"/>
    </location>
</feature>
<feature type="binding site" evidence="7">
    <location>
        <position position="102"/>
    </location>
    <ligand>
        <name>Zn(2+)</name>
        <dbReference type="ChEBI" id="CHEBI:29105"/>
    </ligand>
</feature>
<comment type="similarity">
    <text evidence="7">Belongs to the class-I aminoacyl-tRNA synthetase family. GluQ subfamily.</text>
</comment>
<dbReference type="PANTHER" id="PTHR43311:SF1">
    <property type="entry name" value="GLUTAMYL-Q TRNA(ASP) SYNTHETASE"/>
    <property type="match status" value="1"/>
</dbReference>
<dbReference type="EC" id="6.1.1.-" evidence="7"/>
<feature type="short sequence motif" description="'KMSKS' region" evidence="7">
    <location>
        <begin position="229"/>
        <end position="233"/>
    </location>
</feature>
<dbReference type="Gene3D" id="3.40.50.620">
    <property type="entry name" value="HUPs"/>
    <property type="match status" value="1"/>
</dbReference>
<dbReference type="InterPro" id="IPR000924">
    <property type="entry name" value="Glu/Gln-tRNA-synth"/>
</dbReference>
<dbReference type="InterPro" id="IPR014729">
    <property type="entry name" value="Rossmann-like_a/b/a_fold"/>
</dbReference>
<feature type="domain" description="Glutamyl/glutaminyl-tRNA synthetase class Ib catalytic" evidence="10">
    <location>
        <begin position="137"/>
        <end position="235"/>
    </location>
</feature>
<evidence type="ECO:0000256" key="9">
    <source>
        <dbReference type="SAM" id="MobiDB-lite"/>
    </source>
</evidence>
<evidence type="ECO:0000256" key="5">
    <source>
        <dbReference type="ARBA" id="ARBA00022840"/>
    </source>
</evidence>
<evidence type="ECO:0000256" key="2">
    <source>
        <dbReference type="ARBA" id="ARBA00022723"/>
    </source>
</evidence>
<dbReference type="SUPFAM" id="SSF52374">
    <property type="entry name" value="Nucleotidylyl transferase"/>
    <property type="match status" value="1"/>
</dbReference>
<evidence type="ECO:0000259" key="10">
    <source>
        <dbReference type="Pfam" id="PF00749"/>
    </source>
</evidence>
<dbReference type="AlphaFoldDB" id="A0A369CKG9"/>
<evidence type="ECO:0000313" key="11">
    <source>
        <dbReference type="EMBL" id="RCX33585.1"/>
    </source>
</evidence>
<dbReference type="Proteomes" id="UP000252707">
    <property type="component" value="Unassembled WGS sequence"/>
</dbReference>
<dbReference type="Pfam" id="PF00749">
    <property type="entry name" value="tRNA-synt_1c"/>
    <property type="match status" value="2"/>
</dbReference>
<feature type="binding site" evidence="7">
    <location>
        <position position="120"/>
    </location>
    <ligand>
        <name>Zn(2+)</name>
        <dbReference type="ChEBI" id="CHEBI:29105"/>
    </ligand>
</feature>
<feature type="binding site" evidence="7">
    <location>
        <position position="191"/>
    </location>
    <ligand>
        <name>L-glutamate</name>
        <dbReference type="ChEBI" id="CHEBI:29985"/>
    </ligand>
</feature>
<feature type="compositionally biased region" description="Basic and acidic residues" evidence="9">
    <location>
        <begin position="294"/>
        <end position="304"/>
    </location>
</feature>
<dbReference type="GO" id="GO:0006424">
    <property type="term" value="P:glutamyl-tRNA aminoacylation"/>
    <property type="evidence" value="ECO:0007669"/>
    <property type="project" value="InterPro"/>
</dbReference>
<keyword evidence="1 7" id="KW-0436">Ligase</keyword>